<dbReference type="PROSITE" id="PS00885">
    <property type="entry name" value="EPSP_SYNTHASE_2"/>
    <property type="match status" value="1"/>
</dbReference>
<feature type="active site" description="Proton acceptor" evidence="7">
    <location>
        <position position="308"/>
    </location>
</feature>
<feature type="binding site" evidence="7">
    <location>
        <position position="23"/>
    </location>
    <ligand>
        <name>3-phosphoshikimate</name>
        <dbReference type="ChEBI" id="CHEBI:145989"/>
    </ligand>
</feature>
<dbReference type="InterPro" id="IPR023193">
    <property type="entry name" value="EPSP_synthase_CS"/>
</dbReference>
<comment type="similarity">
    <text evidence="2 7">Belongs to the EPSP synthase family.</text>
</comment>
<dbReference type="Proteomes" id="UP001164693">
    <property type="component" value="Chromosome"/>
</dbReference>
<dbReference type="RefSeq" id="WP_269443157.1">
    <property type="nucleotide sequence ID" value="NZ_CP097463.1"/>
</dbReference>
<feature type="binding site" evidence="7">
    <location>
        <position position="23"/>
    </location>
    <ligand>
        <name>phosphoenolpyruvate</name>
        <dbReference type="ChEBI" id="CHEBI:58702"/>
    </ligand>
</feature>
<gene>
    <name evidence="7 9" type="primary">aroA</name>
    <name evidence="9" type="ORF">M6B22_19155</name>
</gene>
<dbReference type="SUPFAM" id="SSF55205">
    <property type="entry name" value="EPT/RTPC-like"/>
    <property type="match status" value="1"/>
</dbReference>
<dbReference type="GO" id="GO:0003866">
    <property type="term" value="F:3-phosphoshikimate 1-carboxyvinyltransferase activity"/>
    <property type="evidence" value="ECO:0007669"/>
    <property type="project" value="UniProtKB-EC"/>
</dbReference>
<feature type="binding site" evidence="7">
    <location>
        <position position="308"/>
    </location>
    <ligand>
        <name>3-phosphoshikimate</name>
        <dbReference type="ChEBI" id="CHEBI:145989"/>
    </ligand>
</feature>
<evidence type="ECO:0000256" key="5">
    <source>
        <dbReference type="ARBA" id="ARBA00023141"/>
    </source>
</evidence>
<comment type="pathway">
    <text evidence="1 7">Metabolic intermediate biosynthesis; chorismate biosynthesis; chorismate from D-erythrose 4-phosphate and phosphoenolpyruvate: step 6/7.</text>
</comment>
<keyword evidence="4 7" id="KW-0808">Transferase</keyword>
<dbReference type="InterPro" id="IPR001986">
    <property type="entry name" value="Enolpyruvate_Tfrase_dom"/>
</dbReference>
<feature type="binding site" evidence="7">
    <location>
        <position position="339"/>
    </location>
    <ligand>
        <name>phosphoenolpyruvate</name>
        <dbReference type="ChEBI" id="CHEBI:58702"/>
    </ligand>
</feature>
<evidence type="ECO:0000313" key="9">
    <source>
        <dbReference type="EMBL" id="WAX56625.1"/>
    </source>
</evidence>
<feature type="domain" description="Enolpyruvate transferase" evidence="8">
    <location>
        <begin position="11"/>
        <end position="412"/>
    </location>
</feature>
<dbReference type="InterPro" id="IPR036968">
    <property type="entry name" value="Enolpyruvate_Tfrase_sf"/>
</dbReference>
<proteinExistence type="inferred from homology"/>
<feature type="binding site" evidence="7">
    <location>
        <position position="335"/>
    </location>
    <ligand>
        <name>3-phosphoshikimate</name>
        <dbReference type="ChEBI" id="CHEBI:145989"/>
    </ligand>
</feature>
<dbReference type="NCBIfam" id="TIGR01356">
    <property type="entry name" value="aroA"/>
    <property type="match status" value="1"/>
</dbReference>
<dbReference type="PIRSF" id="PIRSF000505">
    <property type="entry name" value="EPSPS"/>
    <property type="match status" value="1"/>
</dbReference>
<evidence type="ECO:0000313" key="10">
    <source>
        <dbReference type="Proteomes" id="UP001164693"/>
    </source>
</evidence>
<dbReference type="PANTHER" id="PTHR21090:SF5">
    <property type="entry name" value="PENTAFUNCTIONAL AROM POLYPEPTIDE"/>
    <property type="match status" value="1"/>
</dbReference>
<dbReference type="InterPro" id="IPR013792">
    <property type="entry name" value="RNA3'P_cycl/enolpyr_Trfase_a/b"/>
</dbReference>
<sequence length="420" mass="43669">MTDWPAPRADRAVHATVEVPGSKSLTNRLLVLAALADAPSRITAPLRARDTDLMAGALRALGVSVEDSGADWVVAPQRLHGATVDTGLAGTVMRFVPPVAALAHGDTVFDGDEYARSRPMHALLDALRLAGVVVDDGGTGRLPFTVRGTGSVPGGVVELDASASSQFVSALLLAGARFDKGVELRHVGKPVPSQPHIEMTVAVLRRAGVEVDDAVHNRWLVAPGTICAVDSVVEPDLSNAAPFLAAALVTAGEVRIPRWPAATTQAGDALRGLVALMGAEVWLTSEALTVRGTGRIGPLVADLHDVGELTPVLAALCALSDGESRLSGIAHLRGHETDRLAALATELTRLGGDVTQTDDGLTIRPAALHGGRWQSYADHRMATAGALLGLAVDGVLVDDIACTGKTLPDFAGRWLRMLDA</sequence>
<feature type="binding site" evidence="7">
    <location>
        <position position="90"/>
    </location>
    <ligand>
        <name>phosphoenolpyruvate</name>
        <dbReference type="ChEBI" id="CHEBI:58702"/>
    </ligand>
</feature>
<feature type="binding site" evidence="7">
    <location>
        <position position="164"/>
    </location>
    <ligand>
        <name>3-phosphoshikimate</name>
        <dbReference type="ChEBI" id="CHEBI:145989"/>
    </ligand>
</feature>
<feature type="binding site" evidence="7">
    <location>
        <position position="24"/>
    </location>
    <ligand>
        <name>3-phosphoshikimate</name>
        <dbReference type="ChEBI" id="CHEBI:145989"/>
    </ligand>
</feature>
<dbReference type="HAMAP" id="MF_00210">
    <property type="entry name" value="EPSP_synth"/>
    <property type="match status" value="1"/>
</dbReference>
<feature type="binding site" evidence="7">
    <location>
        <position position="380"/>
    </location>
    <ligand>
        <name>phosphoenolpyruvate</name>
        <dbReference type="ChEBI" id="CHEBI:58702"/>
    </ligand>
</feature>
<keyword evidence="10" id="KW-1185">Reference proteome</keyword>
<comment type="function">
    <text evidence="7">Catalyzes the transfer of the enolpyruvyl moiety of phosphoenolpyruvate (PEP) to the 5-hydroxyl of shikimate-3-phosphate (S3P) to produce enolpyruvyl shikimate-3-phosphate and inorganic phosphate.</text>
</comment>
<dbReference type="CDD" id="cd01556">
    <property type="entry name" value="EPSP_synthase"/>
    <property type="match status" value="1"/>
</dbReference>
<dbReference type="EC" id="2.5.1.19" evidence="7"/>
<feature type="binding site" evidence="7">
    <location>
        <position position="118"/>
    </location>
    <ligand>
        <name>phosphoenolpyruvate</name>
        <dbReference type="ChEBI" id="CHEBI:58702"/>
    </ligand>
</feature>
<dbReference type="EMBL" id="CP097463">
    <property type="protein sequence ID" value="WAX56625.1"/>
    <property type="molecule type" value="Genomic_DNA"/>
</dbReference>
<comment type="caution">
    <text evidence="7">Lacks conserved residue(s) required for the propagation of feature annotation.</text>
</comment>
<comment type="subcellular location">
    <subcellularLocation>
        <location evidence="7">Cytoplasm</location>
    </subcellularLocation>
</comment>
<keyword evidence="3 7" id="KW-0028">Amino-acid biosynthesis</keyword>
<organism evidence="9 10">
    <name type="scientific">Jatrophihabitans cynanchi</name>
    <dbReference type="NCBI Taxonomy" id="2944128"/>
    <lineage>
        <taxon>Bacteria</taxon>
        <taxon>Bacillati</taxon>
        <taxon>Actinomycetota</taxon>
        <taxon>Actinomycetes</taxon>
        <taxon>Jatrophihabitantales</taxon>
        <taxon>Jatrophihabitantaceae</taxon>
        <taxon>Jatrophihabitans</taxon>
    </lineage>
</organism>
<evidence type="ECO:0000256" key="7">
    <source>
        <dbReference type="HAMAP-Rule" id="MF_00210"/>
    </source>
</evidence>
<evidence type="ECO:0000256" key="6">
    <source>
        <dbReference type="ARBA" id="ARBA00044633"/>
    </source>
</evidence>
<feature type="binding site" evidence="7">
    <location>
        <position position="405"/>
    </location>
    <ligand>
        <name>phosphoenolpyruvate</name>
        <dbReference type="ChEBI" id="CHEBI:58702"/>
    </ligand>
</feature>
<dbReference type="PROSITE" id="PS00104">
    <property type="entry name" value="EPSP_SYNTHASE_1"/>
    <property type="match status" value="1"/>
</dbReference>
<dbReference type="Pfam" id="PF00275">
    <property type="entry name" value="EPSP_synthase"/>
    <property type="match status" value="1"/>
</dbReference>
<dbReference type="PANTHER" id="PTHR21090">
    <property type="entry name" value="AROM/DEHYDROQUINATE SYNTHASE"/>
    <property type="match status" value="1"/>
</dbReference>
<dbReference type="InterPro" id="IPR006264">
    <property type="entry name" value="EPSP_synthase"/>
</dbReference>
<name>A0ABY7JY41_9ACTN</name>
<evidence type="ECO:0000256" key="2">
    <source>
        <dbReference type="ARBA" id="ARBA00009948"/>
    </source>
</evidence>
<accession>A0ABY7JY41</accession>
<feature type="binding site" evidence="7">
    <location>
        <position position="166"/>
    </location>
    <ligand>
        <name>phosphoenolpyruvate</name>
        <dbReference type="ChEBI" id="CHEBI:58702"/>
    </ligand>
</feature>
<feature type="binding site" evidence="7">
    <location>
        <position position="28"/>
    </location>
    <ligand>
        <name>3-phosphoshikimate</name>
        <dbReference type="ChEBI" id="CHEBI:145989"/>
    </ligand>
</feature>
<feature type="binding site" evidence="7">
    <location>
        <position position="193"/>
    </location>
    <ligand>
        <name>3-phosphoshikimate</name>
        <dbReference type="ChEBI" id="CHEBI:145989"/>
    </ligand>
</feature>
<keyword evidence="5 7" id="KW-0057">Aromatic amino acid biosynthesis</keyword>
<feature type="binding site" evidence="7">
    <location>
        <position position="166"/>
    </location>
    <ligand>
        <name>3-phosphoshikimate</name>
        <dbReference type="ChEBI" id="CHEBI:145989"/>
    </ligand>
</feature>
<feature type="binding site" evidence="7">
    <location>
        <position position="165"/>
    </location>
    <ligand>
        <name>3-phosphoshikimate</name>
        <dbReference type="ChEBI" id="CHEBI:145989"/>
    </ligand>
</feature>
<evidence type="ECO:0000259" key="8">
    <source>
        <dbReference type="Pfam" id="PF00275"/>
    </source>
</evidence>
<protein>
    <recommendedName>
        <fullName evidence="7">3-phosphoshikimate 1-carboxyvinyltransferase</fullName>
        <ecNumber evidence="7">2.5.1.19</ecNumber>
    </recommendedName>
    <alternativeName>
        <fullName evidence="7">5-enolpyruvylshikimate-3-phosphate synthase</fullName>
        <shortName evidence="7">EPSP synthase</shortName>
        <shortName evidence="7">EPSPS</shortName>
    </alternativeName>
</protein>
<evidence type="ECO:0000256" key="4">
    <source>
        <dbReference type="ARBA" id="ARBA00022679"/>
    </source>
</evidence>
<evidence type="ECO:0000256" key="1">
    <source>
        <dbReference type="ARBA" id="ARBA00004811"/>
    </source>
</evidence>
<comment type="subunit">
    <text evidence="7">Monomer.</text>
</comment>
<evidence type="ECO:0000256" key="3">
    <source>
        <dbReference type="ARBA" id="ARBA00022605"/>
    </source>
</evidence>
<keyword evidence="7" id="KW-0963">Cytoplasm</keyword>
<comment type="catalytic activity">
    <reaction evidence="6">
        <text>3-phosphoshikimate + phosphoenolpyruvate = 5-O-(1-carboxyvinyl)-3-phosphoshikimate + phosphate</text>
        <dbReference type="Rhea" id="RHEA:21256"/>
        <dbReference type="ChEBI" id="CHEBI:43474"/>
        <dbReference type="ChEBI" id="CHEBI:57701"/>
        <dbReference type="ChEBI" id="CHEBI:58702"/>
        <dbReference type="ChEBI" id="CHEBI:145989"/>
        <dbReference type="EC" id="2.5.1.19"/>
    </reaction>
    <physiologicalReaction direction="left-to-right" evidence="6">
        <dbReference type="Rhea" id="RHEA:21257"/>
    </physiologicalReaction>
</comment>
<reference evidence="9" key="1">
    <citation type="submission" date="2022-05" db="EMBL/GenBank/DDBJ databases">
        <title>Jatrophihabitans sp. SB3-54 whole genome sequence.</title>
        <authorList>
            <person name="Suh M.K."/>
            <person name="Eom M.K."/>
            <person name="Kim J.S."/>
            <person name="Kim H.S."/>
            <person name="Do H.E."/>
            <person name="Shin Y.K."/>
            <person name="Lee J.-S."/>
        </authorList>
    </citation>
    <scope>NUCLEOTIDE SEQUENCE</scope>
    <source>
        <strain evidence="9">SB3-54</strain>
    </source>
</reference>
<dbReference type="Gene3D" id="3.65.10.10">
    <property type="entry name" value="Enolpyruvate transferase domain"/>
    <property type="match status" value="2"/>
</dbReference>